<organism evidence="2 3">
    <name type="scientific">Sanguibacter suaedae</name>
    <dbReference type="NCBI Taxonomy" id="2795737"/>
    <lineage>
        <taxon>Bacteria</taxon>
        <taxon>Bacillati</taxon>
        <taxon>Actinomycetota</taxon>
        <taxon>Actinomycetes</taxon>
        <taxon>Micrococcales</taxon>
        <taxon>Sanguibacteraceae</taxon>
        <taxon>Sanguibacter</taxon>
    </lineage>
</organism>
<dbReference type="PANTHER" id="PTHR43162">
    <property type="match status" value="1"/>
</dbReference>
<comment type="caution">
    <text evidence="2">The sequence shown here is derived from an EMBL/GenBank/DDBJ whole genome shotgun (WGS) entry which is preliminary data.</text>
</comment>
<keyword evidence="3" id="KW-1185">Reference proteome</keyword>
<gene>
    <name evidence="2" type="ORF">JAV76_09500</name>
</gene>
<sequence length="270" mass="29366">MEKRNIMLVIGGTGKTGRRVVERLRERGVDVRVGSRTGDPAFDWEDRTTWAPAVRGMKAAYVTYYPDLAFPGVSDIIADFSAVAAAEGVEKLVLLSGRGEEGALASERAVQDSGVRWTIVRCNWFNQNFDESFFLGAVREGVISIPAGDAVEPFVDAEDIADVVVASLLEDGHDGQVYELSGPRLLSFEDVAEELSGATGRRVVYQPVSPEEYGEMLEKEGLPQDFVELFTVILDGRNASLTDGVTRALGRPPRDFKDYAAAAAATGVWE</sequence>
<evidence type="ECO:0000313" key="3">
    <source>
        <dbReference type="Proteomes" id="UP000602087"/>
    </source>
</evidence>
<dbReference type="InterPro" id="IPR051604">
    <property type="entry name" value="Ergot_Alk_Oxidoreductase"/>
</dbReference>
<dbReference type="Gene3D" id="3.40.50.720">
    <property type="entry name" value="NAD(P)-binding Rossmann-like Domain"/>
    <property type="match status" value="1"/>
</dbReference>
<protein>
    <submittedName>
        <fullName evidence="2">NAD(P)H-binding protein</fullName>
    </submittedName>
</protein>
<proteinExistence type="predicted"/>
<dbReference type="PANTHER" id="PTHR43162:SF1">
    <property type="entry name" value="PRESTALK A DIFFERENTIATION PROTEIN A"/>
    <property type="match status" value="1"/>
</dbReference>
<dbReference type="EMBL" id="JAEINH010000007">
    <property type="protein sequence ID" value="MBI9115243.1"/>
    <property type="molecule type" value="Genomic_DNA"/>
</dbReference>
<dbReference type="AlphaFoldDB" id="A0A934MA08"/>
<dbReference type="RefSeq" id="WP_198733814.1">
    <property type="nucleotide sequence ID" value="NZ_JAEINH010000007.1"/>
</dbReference>
<evidence type="ECO:0000313" key="2">
    <source>
        <dbReference type="EMBL" id="MBI9115243.1"/>
    </source>
</evidence>
<feature type="domain" description="NAD(P)-binding" evidence="1">
    <location>
        <begin position="11"/>
        <end position="169"/>
    </location>
</feature>
<dbReference type="Pfam" id="PF13460">
    <property type="entry name" value="NAD_binding_10"/>
    <property type="match status" value="1"/>
</dbReference>
<reference evidence="2" key="1">
    <citation type="submission" date="2020-12" db="EMBL/GenBank/DDBJ databases">
        <title>Sanguibacter suaedae sp. nov., isolated from Suaeda aralocaspica.</title>
        <authorList>
            <person name="Ma Q."/>
        </authorList>
    </citation>
    <scope>NUCLEOTIDE SEQUENCE</scope>
    <source>
        <strain evidence="2">YZGR15</strain>
    </source>
</reference>
<name>A0A934MA08_9MICO</name>
<dbReference type="SUPFAM" id="SSF51735">
    <property type="entry name" value="NAD(P)-binding Rossmann-fold domains"/>
    <property type="match status" value="1"/>
</dbReference>
<evidence type="ECO:0000259" key="1">
    <source>
        <dbReference type="Pfam" id="PF13460"/>
    </source>
</evidence>
<dbReference type="InterPro" id="IPR036291">
    <property type="entry name" value="NAD(P)-bd_dom_sf"/>
</dbReference>
<dbReference type="Proteomes" id="UP000602087">
    <property type="component" value="Unassembled WGS sequence"/>
</dbReference>
<accession>A0A934MA08</accession>
<dbReference type="InterPro" id="IPR016040">
    <property type="entry name" value="NAD(P)-bd_dom"/>
</dbReference>
<dbReference type="Gene3D" id="3.90.25.10">
    <property type="entry name" value="UDP-galactose 4-epimerase, domain 1"/>
    <property type="match status" value="1"/>
</dbReference>